<protein>
    <submittedName>
        <fullName evidence="1">Uncharacterized protein</fullName>
    </submittedName>
</protein>
<gene>
    <name evidence="1" type="ORF">T10_159</name>
</gene>
<dbReference type="EMBL" id="JYDO01000007">
    <property type="protein sequence ID" value="KRZ79210.1"/>
    <property type="molecule type" value="Genomic_DNA"/>
</dbReference>
<dbReference type="Proteomes" id="UP000054843">
    <property type="component" value="Unassembled WGS sequence"/>
</dbReference>
<sequence length="69" mass="7902">LANHLRKMQLKSNQIDNLSKNPMAPVDLFYKQTRFMKGKQPQRSNGQQQASLCSDLILVLKLLNESNNC</sequence>
<feature type="non-terminal residue" evidence="1">
    <location>
        <position position="1"/>
    </location>
</feature>
<proteinExistence type="predicted"/>
<name>A0A0V1N5H4_9BILA</name>
<evidence type="ECO:0000313" key="2">
    <source>
        <dbReference type="Proteomes" id="UP000054843"/>
    </source>
</evidence>
<evidence type="ECO:0000313" key="1">
    <source>
        <dbReference type="EMBL" id="KRZ79210.1"/>
    </source>
</evidence>
<accession>A0A0V1N5H4</accession>
<dbReference type="AlphaFoldDB" id="A0A0V1N5H4"/>
<reference evidence="1 2" key="1">
    <citation type="submission" date="2015-01" db="EMBL/GenBank/DDBJ databases">
        <title>Evolution of Trichinella species and genotypes.</title>
        <authorList>
            <person name="Korhonen P.K."/>
            <person name="Edoardo P."/>
            <person name="Giuseppe L.R."/>
            <person name="Gasser R.B."/>
        </authorList>
    </citation>
    <scope>NUCLEOTIDE SEQUENCE [LARGE SCALE GENOMIC DNA]</scope>
    <source>
        <strain evidence="1">ISS1980</strain>
    </source>
</reference>
<comment type="caution">
    <text evidence="1">The sequence shown here is derived from an EMBL/GenBank/DDBJ whole genome shotgun (WGS) entry which is preliminary data.</text>
</comment>
<keyword evidence="2" id="KW-1185">Reference proteome</keyword>
<organism evidence="1 2">
    <name type="scientific">Trichinella papuae</name>
    <dbReference type="NCBI Taxonomy" id="268474"/>
    <lineage>
        <taxon>Eukaryota</taxon>
        <taxon>Metazoa</taxon>
        <taxon>Ecdysozoa</taxon>
        <taxon>Nematoda</taxon>
        <taxon>Enoplea</taxon>
        <taxon>Dorylaimia</taxon>
        <taxon>Trichinellida</taxon>
        <taxon>Trichinellidae</taxon>
        <taxon>Trichinella</taxon>
    </lineage>
</organism>